<dbReference type="Proteomes" id="UP000013304">
    <property type="component" value="Chromosome"/>
</dbReference>
<dbReference type="EMBL" id="CP005080">
    <property type="protein sequence ID" value="AGK80431.1"/>
    <property type="molecule type" value="Genomic_DNA"/>
</dbReference>
<reference evidence="2 3" key="1">
    <citation type="submission" date="2013-04" db="EMBL/GenBank/DDBJ databases">
        <title>Complete genome sequence of Streptomyces fulvissimus.</title>
        <authorList>
            <person name="Myronovskyi M."/>
            <person name="Tokovenko B."/>
            <person name="Manderscheid N."/>
            <person name="Petzke L."/>
            <person name="Luzhetskyy A."/>
        </authorList>
    </citation>
    <scope>NUCLEOTIDE SEQUENCE [LARGE SCALE GENOMIC DNA]</scope>
    <source>
        <strain evidence="2 3">DSM 40593</strain>
    </source>
</reference>
<dbReference type="HOGENOM" id="CLU_060964_0_0_11"/>
<dbReference type="eggNOG" id="COG0629">
    <property type="taxonomic scope" value="Bacteria"/>
</dbReference>
<dbReference type="RefSeq" id="WP_015611734.1">
    <property type="nucleotide sequence ID" value="NC_021177.1"/>
</dbReference>
<dbReference type="PATRIC" id="fig|1303692.3.peg.5568"/>
<feature type="region of interest" description="Disordered" evidence="1">
    <location>
        <begin position="278"/>
        <end position="299"/>
    </location>
</feature>
<gene>
    <name evidence="2" type="ORF">SFUL_5543</name>
</gene>
<name>N0CWC8_STRMI</name>
<dbReference type="InterPro" id="IPR007499">
    <property type="entry name" value="ERF_bacteria_virus"/>
</dbReference>
<proteinExistence type="predicted"/>
<evidence type="ECO:0000313" key="2">
    <source>
        <dbReference type="EMBL" id="AGK80431.1"/>
    </source>
</evidence>
<dbReference type="Pfam" id="PF04404">
    <property type="entry name" value="ERF"/>
    <property type="match status" value="1"/>
</dbReference>
<feature type="region of interest" description="Disordered" evidence="1">
    <location>
        <begin position="1"/>
        <end position="25"/>
    </location>
</feature>
<protein>
    <submittedName>
        <fullName evidence="2">LigA protein</fullName>
    </submittedName>
</protein>
<organism evidence="2 3">
    <name type="scientific">Streptomyces microflavus DSM 40593</name>
    <dbReference type="NCBI Taxonomy" id="1303692"/>
    <lineage>
        <taxon>Bacteria</taxon>
        <taxon>Bacillati</taxon>
        <taxon>Actinomycetota</taxon>
        <taxon>Actinomycetes</taxon>
        <taxon>Kitasatosporales</taxon>
        <taxon>Streptomycetaceae</taxon>
        <taxon>Streptomyces</taxon>
    </lineage>
</organism>
<evidence type="ECO:0000256" key="1">
    <source>
        <dbReference type="SAM" id="MobiDB-lite"/>
    </source>
</evidence>
<accession>N0CWC8</accession>
<feature type="compositionally biased region" description="Low complexity" evidence="1">
    <location>
        <begin position="282"/>
        <end position="293"/>
    </location>
</feature>
<feature type="compositionally biased region" description="Low complexity" evidence="1">
    <location>
        <begin position="8"/>
        <end position="19"/>
    </location>
</feature>
<feature type="region of interest" description="Disordered" evidence="1">
    <location>
        <begin position="164"/>
        <end position="229"/>
    </location>
</feature>
<dbReference type="OrthoDB" id="3525196at2"/>
<evidence type="ECO:0000313" key="3">
    <source>
        <dbReference type="Proteomes" id="UP000013304"/>
    </source>
</evidence>
<feature type="compositionally biased region" description="Basic and acidic residues" evidence="1">
    <location>
        <begin position="164"/>
        <end position="184"/>
    </location>
</feature>
<dbReference type="KEGG" id="sfi:SFUL_5543"/>
<dbReference type="AlphaFoldDB" id="N0CWC8"/>
<sequence length="383" mass="41791">MTVTALHPASPAVSPSAESEAPRPTIVYSPAPAGAAADLPRVFQVIHSVMKDVMPIGKNQENKQQNYSFRGVDDAMSAMAGPMRAHGCFIAPEVVEHHQRPRGDKGTHTNIRMLYRIFGPAGDCIAVTLPGEAMDQADKSTNKAMSAALKYMLFQVFMIPVDSRSVDDSDRDSPPAEHRAERQHNQQRRRQQQRHPQGQQRHQGEQQPRRSNRAEPGPWEQQEAPQQGENLSAQARNCLARAQAATSPEEFARIREHAVESGATAEFLARLDRIDAEKRRAAQQQPRRQQAPAGPVPHSVSDAVAAEGAIGGAPADDGYRAEPDAAERAAVEAENLLRVAASKANLPTLDRDFEMAFGLPIAQARADQLDLFRKRIEAAGGAL</sequence>